<feature type="region of interest" description="Disordered" evidence="1">
    <location>
        <begin position="27"/>
        <end position="53"/>
    </location>
</feature>
<evidence type="ECO:0000256" key="2">
    <source>
        <dbReference type="SAM" id="Phobius"/>
    </source>
</evidence>
<feature type="compositionally biased region" description="Gly residues" evidence="1">
    <location>
        <begin position="41"/>
        <end position="51"/>
    </location>
</feature>
<proteinExistence type="predicted"/>
<keyword evidence="4" id="KW-1185">Reference proteome</keyword>
<evidence type="ECO:0000256" key="1">
    <source>
        <dbReference type="SAM" id="MobiDB-lite"/>
    </source>
</evidence>
<dbReference type="EMBL" id="JADYXP020000021">
    <property type="protein sequence ID" value="KAL0103510.1"/>
    <property type="molecule type" value="Genomic_DNA"/>
</dbReference>
<evidence type="ECO:0000313" key="4">
    <source>
        <dbReference type="Proteomes" id="UP001430953"/>
    </source>
</evidence>
<keyword evidence="2" id="KW-0472">Membrane</keyword>
<comment type="caution">
    <text evidence="3">The sequence shown here is derived from an EMBL/GenBank/DDBJ whole genome shotgun (WGS) entry which is preliminary data.</text>
</comment>
<accession>A0AAW2EKL2</accession>
<feature type="compositionally biased region" description="Polar residues" evidence="1">
    <location>
        <begin position="27"/>
        <end position="40"/>
    </location>
</feature>
<feature type="transmembrane region" description="Helical" evidence="2">
    <location>
        <begin position="106"/>
        <end position="128"/>
    </location>
</feature>
<keyword evidence="2" id="KW-0812">Transmembrane</keyword>
<reference evidence="3 4" key="1">
    <citation type="submission" date="2023-03" db="EMBL/GenBank/DDBJ databases">
        <title>High recombination rates correlate with genetic variation in Cardiocondyla obscurior ants.</title>
        <authorList>
            <person name="Errbii M."/>
        </authorList>
    </citation>
    <scope>NUCLEOTIDE SEQUENCE [LARGE SCALE GENOMIC DNA]</scope>
    <source>
        <strain evidence="3">Alpha-2009</strain>
        <tissue evidence="3">Whole body</tissue>
    </source>
</reference>
<organism evidence="3 4">
    <name type="scientific">Cardiocondyla obscurior</name>
    <dbReference type="NCBI Taxonomy" id="286306"/>
    <lineage>
        <taxon>Eukaryota</taxon>
        <taxon>Metazoa</taxon>
        <taxon>Ecdysozoa</taxon>
        <taxon>Arthropoda</taxon>
        <taxon>Hexapoda</taxon>
        <taxon>Insecta</taxon>
        <taxon>Pterygota</taxon>
        <taxon>Neoptera</taxon>
        <taxon>Endopterygota</taxon>
        <taxon>Hymenoptera</taxon>
        <taxon>Apocrita</taxon>
        <taxon>Aculeata</taxon>
        <taxon>Formicoidea</taxon>
        <taxon>Formicidae</taxon>
        <taxon>Myrmicinae</taxon>
        <taxon>Cardiocondyla</taxon>
    </lineage>
</organism>
<evidence type="ECO:0000313" key="3">
    <source>
        <dbReference type="EMBL" id="KAL0103510.1"/>
    </source>
</evidence>
<gene>
    <name evidence="3" type="ORF">PUN28_017639</name>
</gene>
<dbReference type="Proteomes" id="UP001430953">
    <property type="component" value="Unassembled WGS sequence"/>
</dbReference>
<dbReference type="AlphaFoldDB" id="A0AAW2EKL2"/>
<sequence length="208" mass="23662">MRAFIPGKKKKPRRRSKGLNFKSTVAEQKPGTTDARTNVDGNGGGGGGGGGRENRDFRLPAVLFRCGRQTGALSTCTREIRRDPDDFRWPVSGRAEGSIRIRHCGILNLFFFPFFPSFYFFLFLFFFLRRSPARPRLHTAVVIPKSIQVCKDRALKRRILSCERTVRTGFQNRSGGAFALSSACFIIATDSERDARKFKVEERMRRVF</sequence>
<name>A0AAW2EKL2_9HYME</name>
<evidence type="ECO:0008006" key="5">
    <source>
        <dbReference type="Google" id="ProtNLM"/>
    </source>
</evidence>
<protein>
    <recommendedName>
        <fullName evidence="5">Transmembrane protein</fullName>
    </recommendedName>
</protein>
<keyword evidence="2" id="KW-1133">Transmembrane helix</keyword>